<feature type="domain" description="Transposase DDE" evidence="2">
    <location>
        <begin position="17"/>
        <end position="457"/>
    </location>
</feature>
<sequence length="458" mass="53083">MKSSKAQIQAKYHKIPVIRFEDQKLTSFSGLLIFQVLFGRIKLKQRLKKCFTHLKVSPIFGRHLVVLLLIVHLLLGFRRLREVDYYRDDPIVLRLMGLRRLPDVSTISRALSQMENDSIEKVRELSRTLVIDGLKREKLPRLTFDFDGSVQSTKGHAEGTAVGFNKNKKGARSYYPLFCTVAQTDQLFDVHHRPGNVHDSNGADQFMMDCFVKAKEELKNTVFESRIDSAFFNQKILSILDSKNVKFTASVPFERFTQLKSMIEQRKRWRTIDRQWSYFETKWKPKSWNTSYRFIFTRKKTKRQHKGPLQLDLFEPRDFNFDYKVIVTNKSLSANSTVQFHNGRGSQEAIFGNAKTDAGLSVIPTKRLAGNQIYTLCAMMAHNLSREIQMLASPRVVRSLPKRPAVWSFEKLDTLRHRIIQRAGRLIRPKGELTLTMSANQAVREDLSHFLDVLQKAA</sequence>
<evidence type="ECO:0000259" key="2">
    <source>
        <dbReference type="Pfam" id="PF13701"/>
    </source>
</evidence>
<evidence type="ECO:0000256" key="1">
    <source>
        <dbReference type="SAM" id="Phobius"/>
    </source>
</evidence>
<dbReference type="AlphaFoldDB" id="A0A0F9FLU3"/>
<accession>A0A0F9FLU3</accession>
<name>A0A0F9FLU3_9ZZZZ</name>
<keyword evidence="1" id="KW-0812">Transmembrane</keyword>
<evidence type="ECO:0000313" key="3">
    <source>
        <dbReference type="EMBL" id="KKL52027.1"/>
    </source>
</evidence>
<organism evidence="3">
    <name type="scientific">marine sediment metagenome</name>
    <dbReference type="NCBI Taxonomy" id="412755"/>
    <lineage>
        <taxon>unclassified sequences</taxon>
        <taxon>metagenomes</taxon>
        <taxon>ecological metagenomes</taxon>
    </lineage>
</organism>
<comment type="caution">
    <text evidence="3">The sequence shown here is derived from an EMBL/GenBank/DDBJ whole genome shotgun (WGS) entry which is preliminary data.</text>
</comment>
<keyword evidence="1" id="KW-1133">Transmembrane helix</keyword>
<reference evidence="3" key="1">
    <citation type="journal article" date="2015" name="Nature">
        <title>Complex archaea that bridge the gap between prokaryotes and eukaryotes.</title>
        <authorList>
            <person name="Spang A."/>
            <person name="Saw J.H."/>
            <person name="Jorgensen S.L."/>
            <person name="Zaremba-Niedzwiedzka K."/>
            <person name="Martijn J."/>
            <person name="Lind A.E."/>
            <person name="van Eijk R."/>
            <person name="Schleper C."/>
            <person name="Guy L."/>
            <person name="Ettema T.J."/>
        </authorList>
    </citation>
    <scope>NUCLEOTIDE SEQUENCE</scope>
</reference>
<dbReference type="InterPro" id="IPR025668">
    <property type="entry name" value="Tnp_DDE_dom"/>
</dbReference>
<dbReference type="Pfam" id="PF13701">
    <property type="entry name" value="DDE_Tnp_1_4"/>
    <property type="match status" value="1"/>
</dbReference>
<feature type="transmembrane region" description="Helical" evidence="1">
    <location>
        <begin position="64"/>
        <end position="80"/>
    </location>
</feature>
<dbReference type="InterPro" id="IPR047960">
    <property type="entry name" value="Transpos_IS1380"/>
</dbReference>
<protein>
    <recommendedName>
        <fullName evidence="2">Transposase DDE domain-containing protein</fullName>
    </recommendedName>
</protein>
<gene>
    <name evidence="3" type="ORF">LCGC14_2289610</name>
</gene>
<dbReference type="EMBL" id="LAZR01032037">
    <property type="protein sequence ID" value="KKL52027.1"/>
    <property type="molecule type" value="Genomic_DNA"/>
</dbReference>
<dbReference type="NCBIfam" id="NF033539">
    <property type="entry name" value="transpos_IS1380"/>
    <property type="match status" value="1"/>
</dbReference>
<proteinExistence type="predicted"/>
<keyword evidence="1" id="KW-0472">Membrane</keyword>